<dbReference type="Gene3D" id="3.40.640.10">
    <property type="entry name" value="Type I PLP-dependent aspartate aminotransferase-like (Major domain)"/>
    <property type="match status" value="1"/>
</dbReference>
<dbReference type="OrthoDB" id="9804366at2"/>
<dbReference type="InterPro" id="IPR010970">
    <property type="entry name" value="Cys_dSase_SufS"/>
</dbReference>
<dbReference type="RefSeq" id="WP_069701081.1">
    <property type="nucleotide sequence ID" value="NZ_MJAT01000003.1"/>
</dbReference>
<dbReference type="InterPro" id="IPR015424">
    <property type="entry name" value="PyrdxlP-dep_Trfase"/>
</dbReference>
<dbReference type="Pfam" id="PF00266">
    <property type="entry name" value="Aminotran_5"/>
    <property type="match status" value="1"/>
</dbReference>
<dbReference type="Gene3D" id="3.90.1150.10">
    <property type="entry name" value="Aspartate Aminotransferase, domain 1"/>
    <property type="match status" value="1"/>
</dbReference>
<dbReference type="GO" id="GO:0006534">
    <property type="term" value="P:cysteine metabolic process"/>
    <property type="evidence" value="ECO:0007669"/>
    <property type="project" value="InterPro"/>
</dbReference>
<dbReference type="InterPro" id="IPR000192">
    <property type="entry name" value="Aminotrans_V_dom"/>
</dbReference>
<dbReference type="PANTHER" id="PTHR43586">
    <property type="entry name" value="CYSTEINE DESULFURASE"/>
    <property type="match status" value="1"/>
</dbReference>
<evidence type="ECO:0000313" key="9">
    <source>
        <dbReference type="EMBL" id="OEH86486.1"/>
    </source>
</evidence>
<evidence type="ECO:0000259" key="8">
    <source>
        <dbReference type="Pfam" id="PF00266"/>
    </source>
</evidence>
<evidence type="ECO:0000256" key="1">
    <source>
        <dbReference type="ARBA" id="ARBA00001933"/>
    </source>
</evidence>
<gene>
    <name evidence="9" type="ORF">BHU72_12795</name>
</gene>
<evidence type="ECO:0000256" key="4">
    <source>
        <dbReference type="ARBA" id="ARBA00022679"/>
    </source>
</evidence>
<dbReference type="InterPro" id="IPR015421">
    <property type="entry name" value="PyrdxlP-dep_Trfase_major"/>
</dbReference>
<keyword evidence="10" id="KW-1185">Reference proteome</keyword>
<dbReference type="GO" id="GO:0030170">
    <property type="term" value="F:pyridoxal phosphate binding"/>
    <property type="evidence" value="ECO:0007669"/>
    <property type="project" value="InterPro"/>
</dbReference>
<dbReference type="PANTHER" id="PTHR43586:SF4">
    <property type="entry name" value="ISOPENICILLIN N EPIMERASE"/>
    <property type="match status" value="1"/>
</dbReference>
<feature type="domain" description="Aminotransferase class V" evidence="8">
    <location>
        <begin position="5"/>
        <end position="374"/>
    </location>
</feature>
<evidence type="ECO:0000256" key="3">
    <source>
        <dbReference type="ARBA" id="ARBA00012239"/>
    </source>
</evidence>
<dbReference type="EC" id="2.8.1.7" evidence="3"/>
<accession>A0A1E5L8N2</accession>
<dbReference type="InterPro" id="IPR016454">
    <property type="entry name" value="Cysteine_dSase"/>
</dbReference>
<comment type="cofactor">
    <cofactor evidence="1">
        <name>pyridoxal 5'-phosphate</name>
        <dbReference type="ChEBI" id="CHEBI:597326"/>
    </cofactor>
</comment>
<feature type="region of interest" description="Disordered" evidence="7">
    <location>
        <begin position="233"/>
        <end position="255"/>
    </location>
</feature>
<dbReference type="GO" id="GO:0031071">
    <property type="term" value="F:cysteine desulfurase activity"/>
    <property type="evidence" value="ECO:0007669"/>
    <property type="project" value="UniProtKB-EC"/>
</dbReference>
<dbReference type="SUPFAM" id="SSF53383">
    <property type="entry name" value="PLP-dependent transferases"/>
    <property type="match status" value="1"/>
</dbReference>
<dbReference type="CDD" id="cd06453">
    <property type="entry name" value="SufS_like"/>
    <property type="match status" value="1"/>
</dbReference>
<dbReference type="NCBIfam" id="TIGR01977">
    <property type="entry name" value="am_tr_V_EF2568"/>
    <property type="match status" value="1"/>
</dbReference>
<comment type="caution">
    <text evidence="9">The sequence shown here is derived from an EMBL/GenBank/DDBJ whole genome shotgun (WGS) entry which is preliminary data.</text>
</comment>
<evidence type="ECO:0000256" key="5">
    <source>
        <dbReference type="ARBA" id="ARBA00022898"/>
    </source>
</evidence>
<dbReference type="EMBL" id="MJAT01000003">
    <property type="protein sequence ID" value="OEH86486.1"/>
    <property type="molecule type" value="Genomic_DNA"/>
</dbReference>
<evidence type="ECO:0000256" key="7">
    <source>
        <dbReference type="SAM" id="MobiDB-lite"/>
    </source>
</evidence>
<reference evidence="9 10" key="1">
    <citation type="submission" date="2016-09" db="EMBL/GenBank/DDBJ databases">
        <title>Desulfuribacillus arsenicus sp. nov., an obligately anaerobic, dissimilatory arsenic- and antimonate-reducing bacterium isolated from anoxic sediments.</title>
        <authorList>
            <person name="Abin C.A."/>
            <person name="Hollibaugh J.T."/>
        </authorList>
    </citation>
    <scope>NUCLEOTIDE SEQUENCE [LARGE SCALE GENOMIC DNA]</scope>
    <source>
        <strain evidence="9 10">MLFW-2</strain>
    </source>
</reference>
<evidence type="ECO:0000313" key="10">
    <source>
        <dbReference type="Proteomes" id="UP000095255"/>
    </source>
</evidence>
<sequence length="385" mass="41971">MERYIYLDNAASSWPKPLEVATATYNAITNYGANPGRGAHKLGLEAGRIVYGCREKLAKLFHVENPSNIIFTKNTTESLNIPLMSFLKAGDHVLTTSVEHNSVIRPLEYLLTKGITYSMIPATQTGETDLNELEKQLKHHTNTKLLVVSHASNVLGTILPLEEICKLAKIYNITVLVDAAQTAGVIDIPVEKWGIDFLAFPGHKGLYGPQGTGGLYIHPEVVLEPILYGGTGGNSESKQMPTVRPDRFESGTPNTPGLAGLKAGVEFIQSVGMDKIREHESMLVALLLDKLQHMPLIQTYGPPIGIERAAVVAFNIKGIESNEVAYMLDKIYNIGVRAGMHCSPCAHTTAGTLQQGIVRVSPGYFNTHADIDTFVDAIEEIIEEI</sequence>
<comment type="catalytic activity">
    <reaction evidence="6">
        <text>(sulfur carrier)-H + L-cysteine = (sulfur carrier)-SH + L-alanine</text>
        <dbReference type="Rhea" id="RHEA:43892"/>
        <dbReference type="Rhea" id="RHEA-COMP:14737"/>
        <dbReference type="Rhea" id="RHEA-COMP:14739"/>
        <dbReference type="ChEBI" id="CHEBI:29917"/>
        <dbReference type="ChEBI" id="CHEBI:35235"/>
        <dbReference type="ChEBI" id="CHEBI:57972"/>
        <dbReference type="ChEBI" id="CHEBI:64428"/>
        <dbReference type="EC" id="2.8.1.7"/>
    </reaction>
</comment>
<dbReference type="STRING" id="1390249.BHU72_12795"/>
<dbReference type="InterPro" id="IPR015422">
    <property type="entry name" value="PyrdxlP-dep_Trfase_small"/>
</dbReference>
<proteinExistence type="inferred from homology"/>
<keyword evidence="5" id="KW-0663">Pyridoxal phosphate</keyword>
<dbReference type="Proteomes" id="UP000095255">
    <property type="component" value="Unassembled WGS sequence"/>
</dbReference>
<evidence type="ECO:0000256" key="2">
    <source>
        <dbReference type="ARBA" id="ARBA00010447"/>
    </source>
</evidence>
<name>A0A1E5L8N2_9FIRM</name>
<dbReference type="InterPro" id="IPR010969">
    <property type="entry name" value="Cys_dSase-rel_unknwn_funct"/>
</dbReference>
<evidence type="ECO:0000256" key="6">
    <source>
        <dbReference type="ARBA" id="ARBA00050776"/>
    </source>
</evidence>
<protein>
    <recommendedName>
        <fullName evidence="3">cysteine desulfurase</fullName>
        <ecNumber evidence="3">2.8.1.7</ecNumber>
    </recommendedName>
</protein>
<keyword evidence="4" id="KW-0808">Transferase</keyword>
<organism evidence="9 10">
    <name type="scientific">Desulfuribacillus stibiiarsenatis</name>
    <dbReference type="NCBI Taxonomy" id="1390249"/>
    <lineage>
        <taxon>Bacteria</taxon>
        <taxon>Bacillati</taxon>
        <taxon>Bacillota</taxon>
        <taxon>Desulfuribacillia</taxon>
        <taxon>Desulfuribacillales</taxon>
        <taxon>Desulfuribacillaceae</taxon>
        <taxon>Desulfuribacillus</taxon>
    </lineage>
</organism>
<comment type="similarity">
    <text evidence="2">Belongs to the class-V pyridoxal-phosphate-dependent aminotransferase family. Csd subfamily.</text>
</comment>
<dbReference type="PIRSF" id="PIRSF005572">
    <property type="entry name" value="NifS"/>
    <property type="match status" value="1"/>
</dbReference>
<dbReference type="AlphaFoldDB" id="A0A1E5L8N2"/>